<feature type="signal peptide" evidence="1">
    <location>
        <begin position="1"/>
        <end position="24"/>
    </location>
</feature>
<name>A0A7S1VY72_9STRA</name>
<sequence>MHHQVHFALIFAISIFAGGSITEAFQFPKIKFVGLSTADKYDENEPKNRVKKGPEETALLQQSLEKHCNKNDALIRWEPQITESYEAAQVIFQEVAQSGNKRRCLVSFPSLTRPADLDKLSTVLQSSKCKQLLGLDSVECELYPSSPAPYIHIKFDGSVSGDAMAGHHSDVTENAASATKGWLKEFLGKYRLCPYTSSASRAAVGLASVGVPVGGVHIQVTEPTTSSSSATKAARIVDAFWTEVVTLMQSSQDEWATSLVVFPEYDDEFELFVEVCDGIIEPTVVATQSTEVIGRAWFHPYYDADLVGHTDVIAGHAVPHKMVEGFMNSLNLESGSGKGETIEFEELAASNNLVRHTPHATINILRRSQLKAAAEYEKGLGAKQPKPNSIYVRNAIRLSNHK</sequence>
<accession>A0A7S1VY72</accession>
<gene>
    <name evidence="2" type="ORF">SMAR1039_LOCUS520</name>
</gene>
<evidence type="ECO:0000313" key="2">
    <source>
        <dbReference type="EMBL" id="CAD9313396.1"/>
    </source>
</evidence>
<feature type="chain" id="PRO_5030775717" evidence="1">
    <location>
        <begin position="25"/>
        <end position="402"/>
    </location>
</feature>
<dbReference type="Pfam" id="PF07209">
    <property type="entry name" value="DUF1415"/>
    <property type="match status" value="1"/>
</dbReference>
<proteinExistence type="predicted"/>
<keyword evidence="1" id="KW-0732">Signal</keyword>
<reference evidence="2" key="1">
    <citation type="submission" date="2021-01" db="EMBL/GenBank/DDBJ databases">
        <authorList>
            <person name="Corre E."/>
            <person name="Pelletier E."/>
            <person name="Niang G."/>
            <person name="Scheremetjew M."/>
            <person name="Finn R."/>
            <person name="Kale V."/>
            <person name="Holt S."/>
            <person name="Cochrane G."/>
            <person name="Meng A."/>
            <person name="Brown T."/>
            <person name="Cohen L."/>
        </authorList>
    </citation>
    <scope>NUCLEOTIDE SEQUENCE</scope>
    <source>
        <strain evidence="2">FE7</strain>
    </source>
</reference>
<evidence type="ECO:0000256" key="1">
    <source>
        <dbReference type="SAM" id="SignalP"/>
    </source>
</evidence>
<organism evidence="2">
    <name type="scientific">Skeletonema marinoi</name>
    <dbReference type="NCBI Taxonomy" id="267567"/>
    <lineage>
        <taxon>Eukaryota</taxon>
        <taxon>Sar</taxon>
        <taxon>Stramenopiles</taxon>
        <taxon>Ochrophyta</taxon>
        <taxon>Bacillariophyta</taxon>
        <taxon>Coscinodiscophyceae</taxon>
        <taxon>Thalassiosirophycidae</taxon>
        <taxon>Thalassiosirales</taxon>
        <taxon>Skeletonemataceae</taxon>
        <taxon>Skeletonema</taxon>
        <taxon>Skeletonema marinoi-dohrnii complex</taxon>
    </lineage>
</organism>
<dbReference type="InterPro" id="IPR009858">
    <property type="entry name" value="DUF1415"/>
</dbReference>
<protein>
    <submittedName>
        <fullName evidence="2">Uncharacterized protein</fullName>
    </submittedName>
</protein>
<dbReference type="EMBL" id="HBGM01000743">
    <property type="protein sequence ID" value="CAD9313396.1"/>
    <property type="molecule type" value="Transcribed_RNA"/>
</dbReference>
<dbReference type="AlphaFoldDB" id="A0A7S1VY72"/>